<dbReference type="Proteomes" id="UP000262802">
    <property type="component" value="Chromosome"/>
</dbReference>
<dbReference type="EMBL" id="CP032317">
    <property type="protein sequence ID" value="AYA38323.1"/>
    <property type="molecule type" value="Genomic_DNA"/>
</dbReference>
<gene>
    <name evidence="1" type="ORF">D3Y59_15505</name>
</gene>
<evidence type="ECO:0008006" key="3">
    <source>
        <dbReference type="Google" id="ProtNLM"/>
    </source>
</evidence>
<organism evidence="1 2">
    <name type="scientific">Hymenobacter oligotrophus</name>
    <dbReference type="NCBI Taxonomy" id="2319843"/>
    <lineage>
        <taxon>Bacteria</taxon>
        <taxon>Pseudomonadati</taxon>
        <taxon>Bacteroidota</taxon>
        <taxon>Cytophagia</taxon>
        <taxon>Cytophagales</taxon>
        <taxon>Hymenobacteraceae</taxon>
        <taxon>Hymenobacter</taxon>
    </lineage>
</organism>
<sequence>MSAALQDIVDLSFRDDLGLLFSRWLRQVDDAEVRQGYEASLALAAPRRARYWLLDMRRRGMVSTAATRWVMEAFLPRLVATLSGHVYLAYLISPAHESELPSVVSNAPPADDRCRVQVFTDEPSAMQWLAHNRQLNLPHAQSTPTTTGT</sequence>
<proteinExistence type="predicted"/>
<dbReference type="RefSeq" id="WP_119445871.1">
    <property type="nucleotide sequence ID" value="NZ_CP032317.1"/>
</dbReference>
<accession>A0A3B7R4J2</accession>
<dbReference type="AlphaFoldDB" id="A0A3B7R4J2"/>
<protein>
    <recommendedName>
        <fullName evidence="3">STAS/SEC14 domain-containing protein</fullName>
    </recommendedName>
</protein>
<evidence type="ECO:0000313" key="2">
    <source>
        <dbReference type="Proteomes" id="UP000262802"/>
    </source>
</evidence>
<reference evidence="1 2" key="1">
    <citation type="submission" date="2018-09" db="EMBL/GenBank/DDBJ databases">
        <title>Hymenobacter medium sp. nov., isolated from R2A medium.</title>
        <authorList>
            <person name="Yingchao G."/>
        </authorList>
    </citation>
    <scope>NUCLEOTIDE SEQUENCE [LARGE SCALE GENOMIC DNA]</scope>
    <source>
        <strain evidence="2">sh-6</strain>
    </source>
</reference>
<dbReference type="KEGG" id="hyh:D3Y59_15505"/>
<evidence type="ECO:0000313" key="1">
    <source>
        <dbReference type="EMBL" id="AYA38323.1"/>
    </source>
</evidence>
<name>A0A3B7R4J2_9BACT</name>
<keyword evidence="2" id="KW-1185">Reference proteome</keyword>
<dbReference type="OrthoDB" id="884362at2"/>